<dbReference type="Proteomes" id="UP000177328">
    <property type="component" value="Unassembled WGS sequence"/>
</dbReference>
<proteinExistence type="predicted"/>
<sequence length="194" mass="20862">MLGGFTIEGAFRGRTQLALAQSAITVAEAAAEEAYGLGQAPLGPEHFLLGMFHLSPDDIARAALITLGITDLLQVRREIIRLTQTSSQPVGVADLVFGNGAYAVIKEADRERHRNIPPVTNSLYPTEMIESGHLLLGLARVRFTPNFAMDVLGTMGVDAPLRVGAAIAHHSPLYAAAQAARLRDMLNIPRDQRS</sequence>
<dbReference type="Gene3D" id="1.10.1780.10">
    <property type="entry name" value="Clp, N-terminal domain"/>
    <property type="match status" value="1"/>
</dbReference>
<keyword evidence="1" id="KW-0677">Repeat</keyword>
<evidence type="ECO:0000256" key="1">
    <source>
        <dbReference type="PROSITE-ProRule" id="PRU01251"/>
    </source>
</evidence>
<accession>A0A1F5KL59</accession>
<protein>
    <recommendedName>
        <fullName evidence="2">Clp R domain-containing protein</fullName>
    </recommendedName>
</protein>
<name>A0A1F5KL59_9BACT</name>
<reference evidence="3 4" key="1">
    <citation type="journal article" date="2016" name="Nat. Commun.">
        <title>Thousands of microbial genomes shed light on interconnected biogeochemical processes in an aquifer system.</title>
        <authorList>
            <person name="Anantharaman K."/>
            <person name="Brown C.T."/>
            <person name="Hug L.A."/>
            <person name="Sharon I."/>
            <person name="Castelle C.J."/>
            <person name="Probst A.J."/>
            <person name="Thomas B.C."/>
            <person name="Singh A."/>
            <person name="Wilkins M.J."/>
            <person name="Karaoz U."/>
            <person name="Brodie E.L."/>
            <person name="Williams K.H."/>
            <person name="Hubbard S.S."/>
            <person name="Banfield J.F."/>
        </authorList>
    </citation>
    <scope>NUCLEOTIDE SEQUENCE [LARGE SCALE GENOMIC DNA]</scope>
</reference>
<dbReference type="InterPro" id="IPR036628">
    <property type="entry name" value="Clp_N_dom_sf"/>
</dbReference>
<dbReference type="AlphaFoldDB" id="A0A1F5KL59"/>
<dbReference type="InterPro" id="IPR004176">
    <property type="entry name" value="Clp_R_N"/>
</dbReference>
<comment type="caution">
    <text evidence="3">The sequence shown here is derived from an EMBL/GenBank/DDBJ whole genome shotgun (WGS) entry which is preliminary data.</text>
</comment>
<evidence type="ECO:0000313" key="4">
    <source>
        <dbReference type="Proteomes" id="UP000177328"/>
    </source>
</evidence>
<dbReference type="PROSITE" id="PS51903">
    <property type="entry name" value="CLP_R"/>
    <property type="match status" value="1"/>
</dbReference>
<evidence type="ECO:0000313" key="3">
    <source>
        <dbReference type="EMBL" id="OGE41525.1"/>
    </source>
</evidence>
<dbReference type="EMBL" id="MFDD01000001">
    <property type="protein sequence ID" value="OGE41525.1"/>
    <property type="molecule type" value="Genomic_DNA"/>
</dbReference>
<organism evidence="3 4">
    <name type="scientific">Candidatus Daviesbacteria bacterium RIFCSPHIGHO2_02_FULL_43_12</name>
    <dbReference type="NCBI Taxonomy" id="1797776"/>
    <lineage>
        <taxon>Bacteria</taxon>
        <taxon>Candidatus Daviesiibacteriota</taxon>
    </lineage>
</organism>
<dbReference type="SUPFAM" id="SSF81923">
    <property type="entry name" value="Double Clp-N motif"/>
    <property type="match status" value="1"/>
</dbReference>
<feature type="domain" description="Clp R" evidence="2">
    <location>
        <begin position="15"/>
        <end position="172"/>
    </location>
</feature>
<evidence type="ECO:0000259" key="2">
    <source>
        <dbReference type="PROSITE" id="PS51903"/>
    </source>
</evidence>
<gene>
    <name evidence="3" type="ORF">A3D25_00705</name>
</gene>